<sequence>MFIPHEFENKNDELNKILIQNNPLALLIYNNECLEVTNIPISFFGDKLVGHLSIRNEVCKMAKTGDISHLIFNSHSSYISPSWYRNPSMNVPTWNYCTIKLTAKINKITDKQNIKTILEHQIRDFERSQWTMNDFPASLLDDMISEINAFEFKIKSIESKFKISQNRSKEDQISVIKNLQKSKDDTLFIHNIMKQYYEINE</sequence>
<organism evidence="1 2">
    <name type="scientific">Silvanigrella aquatica</name>
    <dbReference type="NCBI Taxonomy" id="1915309"/>
    <lineage>
        <taxon>Bacteria</taxon>
        <taxon>Pseudomonadati</taxon>
        <taxon>Bdellovibrionota</taxon>
        <taxon>Oligoflexia</taxon>
        <taxon>Silvanigrellales</taxon>
        <taxon>Silvanigrellaceae</taxon>
        <taxon>Silvanigrella</taxon>
    </lineage>
</organism>
<dbReference type="SUPFAM" id="SSF50475">
    <property type="entry name" value="FMN-binding split barrel"/>
    <property type="match status" value="1"/>
</dbReference>
<dbReference type="PANTHER" id="PTHR35802">
    <property type="entry name" value="PROTEASE SYNTHASE AND SPORULATION PROTEIN PAI 2"/>
    <property type="match status" value="1"/>
</dbReference>
<reference evidence="1 2" key="1">
    <citation type="submission" date="2016-10" db="EMBL/GenBank/DDBJ databases">
        <title>Silvanigrella aquatica sp. nov., isolated from a freshwater lake located in the Black Forest, Germany, description of Silvanigrellaceae fam. nov., Silvanigrellales ord. nov., reclassification of the order Bdellovibrionales in the class Oligoflexia, reclassification of the families Bacteriovoracaceae and Halobacteriovoraceae in the new order Bacteriovoracales ord. nov., and reclassification of the family Pseudobacteriovoracaceae in the order Oligoflexiales.</title>
        <authorList>
            <person name="Hahn M.W."/>
            <person name="Schmidt J."/>
            <person name="Koll U."/>
            <person name="Rohde M."/>
            <person name="Verbag S."/>
            <person name="Pitt A."/>
            <person name="Nakai R."/>
            <person name="Naganuma T."/>
            <person name="Lang E."/>
        </authorList>
    </citation>
    <scope>NUCLEOTIDE SEQUENCE [LARGE SCALE GENOMIC DNA]</scope>
    <source>
        <strain evidence="1 2">MWH-Nonnen-W8red</strain>
    </source>
</reference>
<evidence type="ECO:0000313" key="1">
    <source>
        <dbReference type="EMBL" id="APJ02795.1"/>
    </source>
</evidence>
<dbReference type="Proteomes" id="UP000184731">
    <property type="component" value="Chromosome"/>
</dbReference>
<dbReference type="EMBL" id="CP017834">
    <property type="protein sequence ID" value="APJ02795.1"/>
    <property type="molecule type" value="Genomic_DNA"/>
</dbReference>
<dbReference type="InterPro" id="IPR007396">
    <property type="entry name" value="TR_PAI2-type"/>
</dbReference>
<evidence type="ECO:0008006" key="3">
    <source>
        <dbReference type="Google" id="ProtNLM"/>
    </source>
</evidence>
<dbReference type="PIRSF" id="PIRSF010372">
    <property type="entry name" value="PaiB"/>
    <property type="match status" value="1"/>
</dbReference>
<dbReference type="InterPro" id="IPR012349">
    <property type="entry name" value="Split_barrel_FMN-bd"/>
</dbReference>
<protein>
    <recommendedName>
        <fullName evidence="3">Transcriptional regulator</fullName>
    </recommendedName>
</protein>
<dbReference type="PANTHER" id="PTHR35802:SF1">
    <property type="entry name" value="PROTEASE SYNTHASE AND SPORULATION PROTEIN PAI 2"/>
    <property type="match status" value="1"/>
</dbReference>
<dbReference type="RefSeq" id="WP_148696503.1">
    <property type="nucleotide sequence ID" value="NZ_CP017834.1"/>
</dbReference>
<gene>
    <name evidence="1" type="ORF">AXG55_02185</name>
</gene>
<keyword evidence="2" id="KW-1185">Reference proteome</keyword>
<dbReference type="AlphaFoldDB" id="A0A1L4CXX3"/>
<proteinExistence type="predicted"/>
<dbReference type="Pfam" id="PF04299">
    <property type="entry name" value="FMN_bind_2"/>
    <property type="match status" value="1"/>
</dbReference>
<evidence type="ECO:0000313" key="2">
    <source>
        <dbReference type="Proteomes" id="UP000184731"/>
    </source>
</evidence>
<dbReference type="OrthoDB" id="9794948at2"/>
<dbReference type="KEGG" id="saqi:AXG55_02185"/>
<accession>A0A1L4CXX3</accession>
<name>A0A1L4CXX3_9BACT</name>
<dbReference type="Gene3D" id="2.30.110.10">
    <property type="entry name" value="Electron Transport, Fmn-binding Protein, Chain A"/>
    <property type="match status" value="1"/>
</dbReference>